<organism evidence="2 3">
    <name type="scientific">Punica granatum</name>
    <name type="common">Pomegranate</name>
    <dbReference type="NCBI Taxonomy" id="22663"/>
    <lineage>
        <taxon>Eukaryota</taxon>
        <taxon>Viridiplantae</taxon>
        <taxon>Streptophyta</taxon>
        <taxon>Embryophyta</taxon>
        <taxon>Tracheophyta</taxon>
        <taxon>Spermatophyta</taxon>
        <taxon>Magnoliopsida</taxon>
        <taxon>eudicotyledons</taxon>
        <taxon>Gunneridae</taxon>
        <taxon>Pentapetalae</taxon>
        <taxon>rosids</taxon>
        <taxon>malvids</taxon>
        <taxon>Myrtales</taxon>
        <taxon>Lythraceae</taxon>
        <taxon>Punica</taxon>
    </lineage>
</organism>
<proteinExistence type="predicted"/>
<accession>A0A2I0IMG8</accession>
<comment type="caution">
    <text evidence="2">The sequence shown here is derived from an EMBL/GenBank/DDBJ whole genome shotgun (WGS) entry which is preliminary data.</text>
</comment>
<feature type="region of interest" description="Disordered" evidence="1">
    <location>
        <begin position="39"/>
        <end position="71"/>
    </location>
</feature>
<feature type="region of interest" description="Disordered" evidence="1">
    <location>
        <begin position="129"/>
        <end position="152"/>
    </location>
</feature>
<keyword evidence="3" id="KW-1185">Reference proteome</keyword>
<dbReference type="EMBL" id="PGOL01002823">
    <property type="protein sequence ID" value="PKI44860.1"/>
    <property type="molecule type" value="Genomic_DNA"/>
</dbReference>
<evidence type="ECO:0000313" key="3">
    <source>
        <dbReference type="Proteomes" id="UP000233551"/>
    </source>
</evidence>
<evidence type="ECO:0000313" key="2">
    <source>
        <dbReference type="EMBL" id="PKI44860.1"/>
    </source>
</evidence>
<dbReference type="STRING" id="22663.A0A2I0IMG8"/>
<sequence>MRGTKNCIFDEANIPPPLPCMISGNGLRLRQQHRHVAGQLPRPILPPPTAKDTSLAKPPQVDQPTDANADPDLEPFGGDFEFYLEDPVAMLPTDELFSDGKLVLLQVLVLKPVVRAVASMNVSSPDLVERPLAESTASRRNSTSSSLSNPKSFKNFLHRGSKASSSSDSSLNVPLLKDLDSDSIMISSHLSLSSSSFGGYEHEEVF</sequence>
<dbReference type="Proteomes" id="UP000233551">
    <property type="component" value="Unassembled WGS sequence"/>
</dbReference>
<protein>
    <submittedName>
        <fullName evidence="2">Uncharacterized protein</fullName>
    </submittedName>
</protein>
<reference evidence="2 3" key="1">
    <citation type="submission" date="2017-11" db="EMBL/GenBank/DDBJ databases">
        <title>De-novo sequencing of pomegranate (Punica granatum L.) genome.</title>
        <authorList>
            <person name="Akparov Z."/>
            <person name="Amiraslanov A."/>
            <person name="Hajiyeva S."/>
            <person name="Abbasov M."/>
            <person name="Kaur K."/>
            <person name="Hamwieh A."/>
            <person name="Solovyev V."/>
            <person name="Salamov A."/>
            <person name="Braich B."/>
            <person name="Kosarev P."/>
            <person name="Mahmoud A."/>
            <person name="Hajiyev E."/>
            <person name="Babayeva S."/>
            <person name="Izzatullayeva V."/>
            <person name="Mammadov A."/>
            <person name="Mammadov A."/>
            <person name="Sharifova S."/>
            <person name="Ojaghi J."/>
            <person name="Eynullazada K."/>
            <person name="Bayramov B."/>
            <person name="Abdulazimova A."/>
            <person name="Shahmuradov I."/>
        </authorList>
    </citation>
    <scope>NUCLEOTIDE SEQUENCE [LARGE SCALE GENOMIC DNA]</scope>
    <source>
        <strain evidence="3">cv. AG2017</strain>
        <tissue evidence="2">Leaf</tissue>
    </source>
</reference>
<evidence type="ECO:0000256" key="1">
    <source>
        <dbReference type="SAM" id="MobiDB-lite"/>
    </source>
</evidence>
<gene>
    <name evidence="2" type="ORF">CRG98_034808</name>
</gene>
<dbReference type="AlphaFoldDB" id="A0A2I0IMG8"/>
<feature type="compositionally biased region" description="Low complexity" evidence="1">
    <location>
        <begin position="135"/>
        <end position="149"/>
    </location>
</feature>
<name>A0A2I0IMG8_PUNGR</name>